<dbReference type="EMBL" id="JROU02001083">
    <property type="protein sequence ID" value="OEH77466.1"/>
    <property type="molecule type" value="Genomic_DNA"/>
</dbReference>
<evidence type="ECO:0000313" key="3">
    <source>
        <dbReference type="Proteomes" id="UP000095192"/>
    </source>
</evidence>
<proteinExistence type="predicted"/>
<comment type="caution">
    <text evidence="2">The sequence shown here is derived from an EMBL/GenBank/DDBJ whole genome shotgun (WGS) entry which is preliminary data.</text>
</comment>
<organism evidence="2 3">
    <name type="scientific">Cyclospora cayetanensis</name>
    <dbReference type="NCBI Taxonomy" id="88456"/>
    <lineage>
        <taxon>Eukaryota</taxon>
        <taxon>Sar</taxon>
        <taxon>Alveolata</taxon>
        <taxon>Apicomplexa</taxon>
        <taxon>Conoidasida</taxon>
        <taxon>Coccidia</taxon>
        <taxon>Eucoccidiorida</taxon>
        <taxon>Eimeriorina</taxon>
        <taxon>Eimeriidae</taxon>
        <taxon>Cyclospora</taxon>
    </lineage>
</organism>
<dbReference type="AlphaFoldDB" id="A0A1D3D1Z3"/>
<feature type="region of interest" description="Disordered" evidence="1">
    <location>
        <begin position="304"/>
        <end position="357"/>
    </location>
</feature>
<accession>A0A1D3D1Z3</accession>
<sequence>MREIGQISFESAFRNGYAASCMINRECWPEATLVLTGSACHNSSNTILGGSPFPRPSQQIFFSKNNIKTATGGVKRHIDSSCRSEGASLLIQPRIVAALSELGGESGGGRGSSVFRNGNKEEKNKDEPRDTGEAFCTEEPWLLPPTREQEDGASHRAFLKAGYYSLHGRSGKNSLAPSRMHAPEGGLLRLDLQTVHERTDNITGYEHPPHSLRPHRATIEGRHSPRHAKPFSKKELLNDTSPVLHTPRLRRSLYTATRLRRHEKGCLPSRCEFFAALPLSRGKLEKKYLARGAISPASLQKVLPLKTPSTKENDCKQPATTQYTPPFPSHTDPEHAMRLSHLPHTNFKKETLPPEEN</sequence>
<dbReference type="Proteomes" id="UP000095192">
    <property type="component" value="Unassembled WGS sequence"/>
</dbReference>
<keyword evidence="3" id="KW-1185">Reference proteome</keyword>
<feature type="compositionally biased region" description="Basic and acidic residues" evidence="1">
    <location>
        <begin position="347"/>
        <end position="357"/>
    </location>
</feature>
<feature type="compositionally biased region" description="Basic and acidic residues" evidence="1">
    <location>
        <begin position="118"/>
        <end position="132"/>
    </location>
</feature>
<name>A0A1D3D1Z3_9EIME</name>
<reference evidence="2 3" key="1">
    <citation type="journal article" date="2016" name="BMC Genomics">
        <title>Comparative genomics reveals Cyclospora cayetanensis possesses coccidia-like metabolism and invasion components but unique surface antigens.</title>
        <authorList>
            <person name="Liu S."/>
            <person name="Wang L."/>
            <person name="Zheng H."/>
            <person name="Xu Z."/>
            <person name="Roellig D.M."/>
            <person name="Li N."/>
            <person name="Frace M.A."/>
            <person name="Tang K."/>
            <person name="Arrowood M.J."/>
            <person name="Moss D.M."/>
            <person name="Zhang L."/>
            <person name="Feng Y."/>
            <person name="Xiao L."/>
        </authorList>
    </citation>
    <scope>NUCLEOTIDE SEQUENCE [LARGE SCALE GENOMIC DNA]</scope>
    <source>
        <strain evidence="2 3">CHN_HEN01</strain>
    </source>
</reference>
<dbReference type="VEuPathDB" id="ToxoDB:cyc_03576"/>
<dbReference type="InParanoid" id="A0A1D3D1Z3"/>
<feature type="region of interest" description="Disordered" evidence="1">
    <location>
        <begin position="102"/>
        <end position="132"/>
    </location>
</feature>
<protein>
    <submittedName>
        <fullName evidence="2">Uncharacterized protein</fullName>
    </submittedName>
</protein>
<gene>
    <name evidence="2" type="ORF">cyc_03576</name>
</gene>
<evidence type="ECO:0000256" key="1">
    <source>
        <dbReference type="SAM" id="MobiDB-lite"/>
    </source>
</evidence>
<evidence type="ECO:0000313" key="2">
    <source>
        <dbReference type="EMBL" id="OEH77466.1"/>
    </source>
</evidence>